<dbReference type="AlphaFoldDB" id="A0A914PGS3"/>
<dbReference type="WBParaSite" id="PDA_v2.g14812.t1">
    <property type="protein sequence ID" value="PDA_v2.g14812.t1"/>
    <property type="gene ID" value="PDA_v2.g14812"/>
</dbReference>
<evidence type="ECO:0000313" key="2">
    <source>
        <dbReference type="WBParaSite" id="PDA_v2.g14812.t1"/>
    </source>
</evidence>
<sequence length="115" mass="13059">MKNGIFESIRNEKQLFSSTFILQNPFEFPRQQGNEAPPPQVSGFRASQFLLNPNKALNSGRQSIRLAEQQQQTPHLSAVGMQQSPHQQTLKPGNQIHCQDIFQRGIRIETITIAF</sequence>
<evidence type="ECO:0000313" key="1">
    <source>
        <dbReference type="Proteomes" id="UP000887578"/>
    </source>
</evidence>
<protein>
    <submittedName>
        <fullName evidence="2">Uncharacterized protein</fullName>
    </submittedName>
</protein>
<proteinExistence type="predicted"/>
<reference evidence="2" key="1">
    <citation type="submission" date="2022-11" db="UniProtKB">
        <authorList>
            <consortium name="WormBaseParasite"/>
        </authorList>
    </citation>
    <scope>IDENTIFICATION</scope>
</reference>
<organism evidence="1 2">
    <name type="scientific">Panagrolaimus davidi</name>
    <dbReference type="NCBI Taxonomy" id="227884"/>
    <lineage>
        <taxon>Eukaryota</taxon>
        <taxon>Metazoa</taxon>
        <taxon>Ecdysozoa</taxon>
        <taxon>Nematoda</taxon>
        <taxon>Chromadorea</taxon>
        <taxon>Rhabditida</taxon>
        <taxon>Tylenchina</taxon>
        <taxon>Panagrolaimomorpha</taxon>
        <taxon>Panagrolaimoidea</taxon>
        <taxon>Panagrolaimidae</taxon>
        <taxon>Panagrolaimus</taxon>
    </lineage>
</organism>
<keyword evidence="1" id="KW-1185">Reference proteome</keyword>
<name>A0A914PGS3_9BILA</name>
<accession>A0A914PGS3</accession>
<dbReference type="Proteomes" id="UP000887578">
    <property type="component" value="Unplaced"/>
</dbReference>